<dbReference type="PANTHER" id="PTHR38454">
    <property type="entry name" value="INTEGRAL MEMBRANE PROTEIN-RELATED"/>
    <property type="match status" value="1"/>
</dbReference>
<dbReference type="EMBL" id="CP002158">
    <property type="protein sequence ID" value="ADL25174.1"/>
    <property type="molecule type" value="Genomic_DNA"/>
</dbReference>
<evidence type="ECO:0000313" key="3">
    <source>
        <dbReference type="EMBL" id="ADL25174.1"/>
    </source>
</evidence>
<accession>A7UG59</accession>
<feature type="transmembrane region" description="Helical" evidence="1">
    <location>
        <begin position="517"/>
        <end position="535"/>
    </location>
</feature>
<keyword evidence="1" id="KW-0812">Transmembrane</keyword>
<feature type="transmembrane region" description="Helical" evidence="1">
    <location>
        <begin position="205"/>
        <end position="223"/>
    </location>
</feature>
<evidence type="ECO:0000313" key="4">
    <source>
        <dbReference type="Proteomes" id="UP000000517"/>
    </source>
</evidence>
<dbReference type="Proteomes" id="UP000000517">
    <property type="component" value="Chromosome"/>
</dbReference>
<dbReference type="eggNOG" id="COG4485">
    <property type="taxonomic scope" value="Bacteria"/>
</dbReference>
<dbReference type="EMBL" id="EU055596">
    <property type="protein sequence ID" value="ABU45490.1"/>
    <property type="molecule type" value="Genomic_DNA"/>
</dbReference>
<feature type="transmembrane region" description="Helical" evidence="1">
    <location>
        <begin position="235"/>
        <end position="254"/>
    </location>
</feature>
<feature type="transmembrane region" description="Helical" evidence="1">
    <location>
        <begin position="182"/>
        <end position="199"/>
    </location>
</feature>
<reference evidence="3" key="3">
    <citation type="submission" date="2010-08" db="EMBL/GenBank/DDBJ databases">
        <authorList>
            <person name="Durkin A.S."/>
            <person name="Nelson K.E."/>
            <person name="Morrison M."/>
            <person name="Forsberg C.W."/>
            <person name="Wilson D.B."/>
            <person name="Russell J.B."/>
            <person name="Cann I.K.O."/>
            <person name="Mackie R.I."/>
            <person name="White B.A."/>
        </authorList>
    </citation>
    <scope>NUCLEOTIDE SEQUENCE</scope>
    <source>
        <strain evidence="3">S85</strain>
    </source>
</reference>
<organism evidence="2">
    <name type="scientific">Fibrobacter succinogenes (strain ATCC 19169 / S85)</name>
    <dbReference type="NCBI Taxonomy" id="59374"/>
    <lineage>
        <taxon>Bacteria</taxon>
        <taxon>Pseudomonadati</taxon>
        <taxon>Fibrobacterota</taxon>
        <taxon>Fibrobacteria</taxon>
        <taxon>Fibrobacterales</taxon>
        <taxon>Fibrobacteraceae</taxon>
        <taxon>Fibrobacter</taxon>
    </lineage>
</organism>
<feature type="transmembrane region" description="Helical" evidence="1">
    <location>
        <begin position="444"/>
        <end position="464"/>
    </location>
</feature>
<feature type="transmembrane region" description="Helical" evidence="1">
    <location>
        <begin position="350"/>
        <end position="366"/>
    </location>
</feature>
<dbReference type="KEGG" id="fsc:FSU_0718"/>
<feature type="transmembrane region" description="Helical" evidence="1">
    <location>
        <begin position="20"/>
        <end position="38"/>
    </location>
</feature>
<keyword evidence="1" id="KW-0472">Membrane</keyword>
<dbReference type="PANTHER" id="PTHR38454:SF1">
    <property type="entry name" value="INTEGRAL MEMBRANE PROTEIN"/>
    <property type="match status" value="1"/>
</dbReference>
<dbReference type="InterPro" id="IPR018580">
    <property type="entry name" value="Uncharacterised_YfhO"/>
</dbReference>
<evidence type="ECO:0000256" key="1">
    <source>
        <dbReference type="SAM" id="Phobius"/>
    </source>
</evidence>
<protein>
    <submittedName>
        <fullName evidence="2 3">Membrane protein</fullName>
    </submittedName>
</protein>
<feature type="transmembrane region" description="Helical" evidence="1">
    <location>
        <begin position="852"/>
        <end position="873"/>
    </location>
</feature>
<keyword evidence="1" id="KW-1133">Transmembrane helix</keyword>
<dbReference type="PATRIC" id="fig|59374.8.peg.692"/>
<gene>
    <name evidence="3" type="ordered locus">FSU_0718</name>
</gene>
<feature type="transmembrane region" description="Helical" evidence="1">
    <location>
        <begin position="108"/>
        <end position="130"/>
    </location>
</feature>
<feature type="transmembrane region" description="Helical" evidence="1">
    <location>
        <begin position="412"/>
        <end position="432"/>
    </location>
</feature>
<dbReference type="HOGENOM" id="CLU_008305_0_0_0"/>
<sequence length="880" mass="97234">MGILCGIFIFPNMNFLNKKPAFFVAMATVFFAILLFVFRDFAFDSSQLMLNSDQLNGIGSRILRTFDVILTEWDDSRLGGVPTLDALFADAYHPLVWTQFIMDPARAVGFKFILTVWVAFMSAMLLAWNLTGNKWWGSLLGFLYAFSPEYFTYIYGGHDGKMMVFAIAPLALLAIRKIVRDGSLPYLIVFALSVTWMILGSHLQLTYLFLWGAGLYTLYEAAFHCNTLAIRGKRVGLAAAGLAFGLALSCFQVIPPYLYTTTQSVRGEGDHTNYGHAVSWSFHQEEMAQMLIPGFIGVDVYEQDEKTNDLKSSSLVNITMDEYRKMAESGSQGSPFYWGHNSFKLDHNNAGALLTFLGFLCLFLPGKRRWASFWGLGAVVALSYGMGDHSPLFKLWYNILPGVKNFRAPGMALFWLPLLLVMMAGPVLKAISDESENAAKNHRALLHGTAMFVILLLLVVIARFNWTLFISPFGFVVCLAYAVACLGVMSLDDQGKAINVKNFMDAFKAKLPGTSRGVQAAVVIGFAIIGLFLMSGQKLLNDPVTAPYFKPLNEVVMNATASKILPSFFLILIVIGVSFAVFKWKGSIPAKVGILAAVAGLELMTINGAFIQNVAAKEYLQPNNGVVAALKAPFKADSINQPRVLSLSRNKAISGNIFPQYHMRNADGFHDNELASYREFRGGQGNANYLMNINEPDGAHPFLDLMNINAIIFDTQRGTTYMPITTAMGEAYIYGESTTMEDSKAIDALKNGFAYREKVILSEEPQNKGEGGIAQGKAKLVASPKMDTQVYQVESDRAGFMVVAGNYHPYWKATVNGKEAKVYKAFGDLRAVEIPKGKSEVRMEYRSKPFHACLKVSLFAAILLIAFGVYVFVKNKKATT</sequence>
<feature type="transmembrane region" description="Helical" evidence="1">
    <location>
        <begin position="150"/>
        <end position="175"/>
    </location>
</feature>
<dbReference type="STRING" id="59374.FSU_0718"/>
<dbReference type="AlphaFoldDB" id="A7UG59"/>
<feature type="transmembrane region" description="Helical" evidence="1">
    <location>
        <begin position="470"/>
        <end position="491"/>
    </location>
</feature>
<reference evidence="4" key="2">
    <citation type="submission" date="2010-08" db="EMBL/GenBank/DDBJ databases">
        <title>Complete sequence of Fibrobacter succinogenes subsp. succinogenes S85.</title>
        <authorList>
            <person name="Durkin A.S."/>
            <person name="Nelson K.E."/>
            <person name="Morrison M."/>
            <person name="Forsberg C.W."/>
            <person name="Wilson D.B."/>
            <person name="Russell J.B."/>
            <person name="Cann I.K.O."/>
            <person name="Mackie R.I."/>
            <person name="White B.A."/>
        </authorList>
    </citation>
    <scope>NUCLEOTIDE SEQUENCE [LARGE SCALE GENOMIC DNA]</scope>
    <source>
        <strain evidence="4">ATCC 19169 / S85</strain>
    </source>
</reference>
<evidence type="ECO:0000313" key="2">
    <source>
        <dbReference type="EMBL" id="ABU45490.1"/>
    </source>
</evidence>
<proteinExistence type="predicted"/>
<reference evidence="2" key="1">
    <citation type="journal article" date="2007" name="J. Bacteriol.">
        <title>Outer membrane proteins of Fibrobacter succinogenes with potential roles in adhesion to cellulose and in cellulose digestion.</title>
        <authorList>
            <person name="Jun H.S."/>
            <person name="Qi M."/>
            <person name="Gong J."/>
            <person name="Egbosimba E.E."/>
            <person name="Forsberg C.W."/>
        </authorList>
    </citation>
    <scope>NUCLEOTIDE SEQUENCE</scope>
    <source>
        <strain evidence="2">S85</strain>
    </source>
</reference>
<feature type="transmembrane region" description="Helical" evidence="1">
    <location>
        <begin position="564"/>
        <end position="582"/>
    </location>
</feature>
<name>A7UG59_FIBSS</name>
<dbReference type="Pfam" id="PF09586">
    <property type="entry name" value="YfhO"/>
    <property type="match status" value="1"/>
</dbReference>
<feature type="transmembrane region" description="Helical" evidence="1">
    <location>
        <begin position="373"/>
        <end position="392"/>
    </location>
</feature>